<evidence type="ECO:0000313" key="1">
    <source>
        <dbReference type="EMBL" id="KAK3250750.1"/>
    </source>
</evidence>
<evidence type="ECO:0000313" key="2">
    <source>
        <dbReference type="Proteomes" id="UP001190700"/>
    </source>
</evidence>
<dbReference type="EMBL" id="LGRX02026525">
    <property type="protein sequence ID" value="KAK3250750.1"/>
    <property type="molecule type" value="Genomic_DNA"/>
</dbReference>
<reference evidence="1 2" key="1">
    <citation type="journal article" date="2015" name="Genome Biol. Evol.">
        <title>Comparative Genomics of a Bacterivorous Green Alga Reveals Evolutionary Causalities and Consequences of Phago-Mixotrophic Mode of Nutrition.</title>
        <authorList>
            <person name="Burns J.A."/>
            <person name="Paasch A."/>
            <person name="Narechania A."/>
            <person name="Kim E."/>
        </authorList>
    </citation>
    <scope>NUCLEOTIDE SEQUENCE [LARGE SCALE GENOMIC DNA]</scope>
    <source>
        <strain evidence="1 2">PLY_AMNH</strain>
    </source>
</reference>
<accession>A0AAE0F563</accession>
<sequence length="91" mass="9746">MEEVKGARERVLAAEAGNRVMLEGLRVPQEAPSWASFGDTQAASKKELATYEHGSDWLRLFDAANSSVQARLLSLPGIDGTTIMAPECLAG</sequence>
<dbReference type="AlphaFoldDB" id="A0AAE0F563"/>
<name>A0AAE0F563_9CHLO</name>
<proteinExistence type="predicted"/>
<organism evidence="1 2">
    <name type="scientific">Cymbomonas tetramitiformis</name>
    <dbReference type="NCBI Taxonomy" id="36881"/>
    <lineage>
        <taxon>Eukaryota</taxon>
        <taxon>Viridiplantae</taxon>
        <taxon>Chlorophyta</taxon>
        <taxon>Pyramimonadophyceae</taxon>
        <taxon>Pyramimonadales</taxon>
        <taxon>Pyramimonadaceae</taxon>
        <taxon>Cymbomonas</taxon>
    </lineage>
</organism>
<gene>
    <name evidence="1" type="ORF">CYMTET_39889</name>
</gene>
<keyword evidence="2" id="KW-1185">Reference proteome</keyword>
<protein>
    <submittedName>
        <fullName evidence="1">Uncharacterized protein</fullName>
    </submittedName>
</protein>
<comment type="caution">
    <text evidence="1">The sequence shown here is derived from an EMBL/GenBank/DDBJ whole genome shotgun (WGS) entry which is preliminary data.</text>
</comment>
<dbReference type="Proteomes" id="UP001190700">
    <property type="component" value="Unassembled WGS sequence"/>
</dbReference>